<evidence type="ECO:0000313" key="2">
    <source>
        <dbReference type="Proteomes" id="UP000886501"/>
    </source>
</evidence>
<accession>A0ACB6ZUI9</accession>
<evidence type="ECO:0000313" key="1">
    <source>
        <dbReference type="EMBL" id="KAF9653096.1"/>
    </source>
</evidence>
<name>A0ACB6ZUI9_THEGA</name>
<keyword evidence="2" id="KW-1185">Reference proteome</keyword>
<dbReference type="EMBL" id="MU117965">
    <property type="protein sequence ID" value="KAF9653096.1"/>
    <property type="molecule type" value="Genomic_DNA"/>
</dbReference>
<gene>
    <name evidence="1" type="ORF">BDM02DRAFT_3153321</name>
</gene>
<reference evidence="1" key="2">
    <citation type="journal article" date="2020" name="Nat. Commun.">
        <title>Large-scale genome sequencing of mycorrhizal fungi provides insights into the early evolution of symbiotic traits.</title>
        <authorList>
            <person name="Miyauchi S."/>
            <person name="Kiss E."/>
            <person name="Kuo A."/>
            <person name="Drula E."/>
            <person name="Kohler A."/>
            <person name="Sanchez-Garcia M."/>
            <person name="Morin E."/>
            <person name="Andreopoulos B."/>
            <person name="Barry K.W."/>
            <person name="Bonito G."/>
            <person name="Buee M."/>
            <person name="Carver A."/>
            <person name="Chen C."/>
            <person name="Cichocki N."/>
            <person name="Clum A."/>
            <person name="Culley D."/>
            <person name="Crous P.W."/>
            <person name="Fauchery L."/>
            <person name="Girlanda M."/>
            <person name="Hayes R.D."/>
            <person name="Keri Z."/>
            <person name="LaButti K."/>
            <person name="Lipzen A."/>
            <person name="Lombard V."/>
            <person name="Magnuson J."/>
            <person name="Maillard F."/>
            <person name="Murat C."/>
            <person name="Nolan M."/>
            <person name="Ohm R.A."/>
            <person name="Pangilinan J."/>
            <person name="Pereira M.F."/>
            <person name="Perotto S."/>
            <person name="Peter M."/>
            <person name="Pfister S."/>
            <person name="Riley R."/>
            <person name="Sitrit Y."/>
            <person name="Stielow J.B."/>
            <person name="Szollosi G."/>
            <person name="Zifcakova L."/>
            <person name="Stursova M."/>
            <person name="Spatafora J.W."/>
            <person name="Tedersoo L."/>
            <person name="Vaario L.M."/>
            <person name="Yamada A."/>
            <person name="Yan M."/>
            <person name="Wang P."/>
            <person name="Xu J."/>
            <person name="Bruns T."/>
            <person name="Baldrian P."/>
            <person name="Vilgalys R."/>
            <person name="Dunand C."/>
            <person name="Henrissat B."/>
            <person name="Grigoriev I.V."/>
            <person name="Hibbett D."/>
            <person name="Nagy L.G."/>
            <person name="Martin F.M."/>
        </authorList>
    </citation>
    <scope>NUCLEOTIDE SEQUENCE</scope>
    <source>
        <strain evidence="1">P2</strain>
    </source>
</reference>
<comment type="caution">
    <text evidence="1">The sequence shown here is derived from an EMBL/GenBank/DDBJ whole genome shotgun (WGS) entry which is preliminary data.</text>
</comment>
<protein>
    <submittedName>
        <fullName evidence="1">Uncharacterized protein</fullName>
    </submittedName>
</protein>
<organism evidence="1 2">
    <name type="scientific">Thelephora ganbajun</name>
    <name type="common">Ganba fungus</name>
    <dbReference type="NCBI Taxonomy" id="370292"/>
    <lineage>
        <taxon>Eukaryota</taxon>
        <taxon>Fungi</taxon>
        <taxon>Dikarya</taxon>
        <taxon>Basidiomycota</taxon>
        <taxon>Agaricomycotina</taxon>
        <taxon>Agaricomycetes</taxon>
        <taxon>Thelephorales</taxon>
        <taxon>Thelephoraceae</taxon>
        <taxon>Thelephora</taxon>
    </lineage>
</organism>
<dbReference type="Proteomes" id="UP000886501">
    <property type="component" value="Unassembled WGS sequence"/>
</dbReference>
<proteinExistence type="predicted"/>
<sequence length="741" mass="80850">MTDSLRKASGLGQLLAELALNDVPGHWKRIELTAQSLANALRIKDPKGVHDQHTALGRTFLPQTLNTLLKTTFQGEKTPPSDKRGAIFEILRVGANLCMDHDENRGNLLEAGFPQTVVTLLESYSESIPPGHRLTDPLPIHPEDLKIVKTAVGVILNISLGYEPVRTRLLSLEVAITILRISTAIYPTGSWLHFQSSPLDAEQGFELEDWELRAGLSSWTWRALNGLKIDTNDAPPLFGQEALPLLVTSLNAFRKPHPTPQGMFAEPSEIRETLISADVESLEESCALLESLSLDVEDVRLSLARGLTFPDEHNGIPCLSDMLNFLDCGDYSPWWTDDPDRAAYERSFENCKAGIIRAVVEVAGEQKNTDILWDESEDDKPGGEFVSWMIQWIRKADQKGKEGLVICATLAVGNLVRREAHSNAVVNPPISLAPDLAKILDSDPDFKVKHGVIGLLKNLAQSTSNRTLLGQAGIIARLTDCGIFEDKSDLMEIIQVSAIGVAKHLCNGNVENCLSAVLKEESQRSEKSALEQIMALVRRADTVTIKSEGTRVLANIVKTLSADLSFTDPRREIALKAVGTPESANVLAALIGRSKKYPMLINEAVVALSFLTARERGGVTVLDAIVSPLPVEVKQGKNPHSPNTPGAEEGSPVIGPTRAIDSLISLFKWSSPRCPPEVKANVCALLGQLGRKGGRTSEERETDVEQLKIAAKDTVVKYSQGDDMLGKAAKNVLEAWESGYR</sequence>
<reference evidence="1" key="1">
    <citation type="submission" date="2019-10" db="EMBL/GenBank/DDBJ databases">
        <authorList>
            <consortium name="DOE Joint Genome Institute"/>
            <person name="Kuo A."/>
            <person name="Miyauchi S."/>
            <person name="Kiss E."/>
            <person name="Drula E."/>
            <person name="Kohler A."/>
            <person name="Sanchez-Garcia M."/>
            <person name="Andreopoulos B."/>
            <person name="Barry K.W."/>
            <person name="Bonito G."/>
            <person name="Buee M."/>
            <person name="Carver A."/>
            <person name="Chen C."/>
            <person name="Cichocki N."/>
            <person name="Clum A."/>
            <person name="Culley D."/>
            <person name="Crous P.W."/>
            <person name="Fauchery L."/>
            <person name="Girlanda M."/>
            <person name="Hayes R."/>
            <person name="Keri Z."/>
            <person name="Labutti K."/>
            <person name="Lipzen A."/>
            <person name="Lombard V."/>
            <person name="Magnuson J."/>
            <person name="Maillard F."/>
            <person name="Morin E."/>
            <person name="Murat C."/>
            <person name="Nolan M."/>
            <person name="Ohm R."/>
            <person name="Pangilinan J."/>
            <person name="Pereira M."/>
            <person name="Perotto S."/>
            <person name="Peter M."/>
            <person name="Riley R."/>
            <person name="Sitrit Y."/>
            <person name="Stielow B."/>
            <person name="Szollosi G."/>
            <person name="Zifcakova L."/>
            <person name="Stursova M."/>
            <person name="Spatafora J.W."/>
            <person name="Tedersoo L."/>
            <person name="Vaario L.-M."/>
            <person name="Yamada A."/>
            <person name="Yan M."/>
            <person name="Wang P."/>
            <person name="Xu J."/>
            <person name="Bruns T."/>
            <person name="Baldrian P."/>
            <person name="Vilgalys R."/>
            <person name="Henrissat B."/>
            <person name="Grigoriev I.V."/>
            <person name="Hibbett D."/>
            <person name="Nagy L.G."/>
            <person name="Martin F.M."/>
        </authorList>
    </citation>
    <scope>NUCLEOTIDE SEQUENCE</scope>
    <source>
        <strain evidence="1">P2</strain>
    </source>
</reference>